<evidence type="ECO:0000256" key="10">
    <source>
        <dbReference type="ARBA" id="ARBA00022782"/>
    </source>
</evidence>
<dbReference type="STRING" id="42514.ENSPNAP00000026129"/>
<dbReference type="GO" id="GO:0080090">
    <property type="term" value="P:regulation of primary metabolic process"/>
    <property type="evidence" value="ECO:0007669"/>
    <property type="project" value="UniProtKB-ARBA"/>
</dbReference>
<feature type="active site" description="Charge relay system" evidence="17">
    <location>
        <position position="284"/>
    </location>
</feature>
<protein>
    <recommendedName>
        <fullName evidence="26">Coagulation factor VII, like</fullName>
    </recommendedName>
</protein>
<dbReference type="PROSITE" id="PS00134">
    <property type="entry name" value="TRYPSIN_HIS"/>
    <property type="match status" value="1"/>
</dbReference>
<dbReference type="SMART" id="SM00069">
    <property type="entry name" value="GLA"/>
    <property type="match status" value="1"/>
</dbReference>
<evidence type="ECO:0000256" key="5">
    <source>
        <dbReference type="ARBA" id="ARBA00022525"/>
    </source>
</evidence>
<dbReference type="SMART" id="SM00179">
    <property type="entry name" value="EGF_CA"/>
    <property type="match status" value="1"/>
</dbReference>
<dbReference type="AlphaFoldDB" id="A0A3B4DT30"/>
<dbReference type="Pfam" id="PF14670">
    <property type="entry name" value="FXa_inhibition"/>
    <property type="match status" value="1"/>
</dbReference>
<dbReference type="RefSeq" id="XP_017557327.1">
    <property type="nucleotide sequence ID" value="XM_017701838.1"/>
</dbReference>
<sequence length="432" mass="47932">MELSPFGMKLCHLITLLSIPACFGIPADPVFLSRTEASQLLLHRYRRANSFLEELKVANLERECLEEICSYEEAREIFSVPEQLNEFWKSYTEPDHCKSKPCTNGSTCVSHVNSYICICPSRFEGRNCDKETVPQNVHGCLYKNGGCEHFCTETGDSVHQCHCAPGYSLGVDNSSCVPQEPFSCGRPVAKSVGPRVVRGHVCTKGECPWQALLEIAGLYKCGGIVLNDQWILTAAHCIWQQDPAQLQVIVGEHIRLKKEGTEQIRKVSKVLIHPLYNHTTTDSDIALLHLYRNITLGSYVVPICLPPAKGTFDRTLGAVRMSTVSGWGRLAQFGPPSTVLQRLEVPRVPLENCRAHSGLRITNNMLCAGFKEGGQDACQGDSGGPLVTLYKKTWFLTGVVSWGKGCARSNTYGIYTRVSIFVEWITNTMAEE</sequence>
<dbReference type="SMART" id="SM00020">
    <property type="entry name" value="Tryp_SPc"/>
    <property type="match status" value="1"/>
</dbReference>
<evidence type="ECO:0000256" key="11">
    <source>
        <dbReference type="ARBA" id="ARBA00022801"/>
    </source>
</evidence>
<evidence type="ECO:0000256" key="4">
    <source>
        <dbReference type="ARBA" id="ARBA00022475"/>
    </source>
</evidence>
<dbReference type="Pfam" id="PF00594">
    <property type="entry name" value="Gla"/>
    <property type="match status" value="1"/>
</dbReference>
<evidence type="ECO:0000256" key="19">
    <source>
        <dbReference type="RuleBase" id="RU363034"/>
    </source>
</evidence>
<comment type="caution">
    <text evidence="18">Lacks conserved residue(s) required for the propagation of feature annotation.</text>
</comment>
<dbReference type="Gene3D" id="4.10.740.10">
    <property type="entry name" value="Coagulation Factor IX"/>
    <property type="match status" value="1"/>
</dbReference>
<keyword evidence="25" id="KW-1185">Reference proteome</keyword>
<dbReference type="Pfam" id="PF00089">
    <property type="entry name" value="Trypsin"/>
    <property type="match status" value="1"/>
</dbReference>
<dbReference type="FunFam" id="2.10.25.10:FF:000565">
    <property type="entry name" value="Predicted protein"/>
    <property type="match status" value="1"/>
</dbReference>
<dbReference type="GO" id="GO:0007596">
    <property type="term" value="P:blood coagulation"/>
    <property type="evidence" value="ECO:0007669"/>
    <property type="project" value="InterPro"/>
</dbReference>
<evidence type="ECO:0000256" key="2">
    <source>
        <dbReference type="ARBA" id="ARBA00004613"/>
    </source>
</evidence>
<dbReference type="PROSITE" id="PS50998">
    <property type="entry name" value="GLA_2"/>
    <property type="match status" value="1"/>
</dbReference>
<evidence type="ECO:0000256" key="1">
    <source>
        <dbReference type="ARBA" id="ARBA00004247"/>
    </source>
</evidence>
<keyword evidence="20" id="KW-0732">Signal</keyword>
<evidence type="ECO:0000256" key="16">
    <source>
        <dbReference type="ARBA" id="ARBA00023180"/>
    </source>
</evidence>
<evidence type="ECO:0000256" key="14">
    <source>
        <dbReference type="ARBA" id="ARBA00023136"/>
    </source>
</evidence>
<dbReference type="SUPFAM" id="SSF50494">
    <property type="entry name" value="Trypsin-like serine proteases"/>
    <property type="match status" value="1"/>
</dbReference>
<dbReference type="SMART" id="SM00181">
    <property type="entry name" value="EGF"/>
    <property type="match status" value="2"/>
</dbReference>
<dbReference type="PROSITE" id="PS00022">
    <property type="entry name" value="EGF_1"/>
    <property type="match status" value="1"/>
</dbReference>
<keyword evidence="12" id="KW-0106">Calcium</keyword>
<feature type="domain" description="Peptidase S1" evidence="22">
    <location>
        <begin position="196"/>
        <end position="430"/>
    </location>
</feature>
<keyword evidence="19" id="KW-0720">Serine protease</keyword>
<keyword evidence="14" id="KW-0472">Membrane</keyword>
<dbReference type="InterPro" id="IPR000294">
    <property type="entry name" value="GLA_domain"/>
</dbReference>
<dbReference type="SUPFAM" id="SSF57196">
    <property type="entry name" value="EGF/Laminin"/>
    <property type="match status" value="1"/>
</dbReference>
<dbReference type="FunFam" id="2.10.25.10:FF:000513">
    <property type="entry name" value="Coagulation factor VII"/>
    <property type="match status" value="1"/>
</dbReference>
<keyword evidence="4" id="KW-1003">Cell membrane</keyword>
<dbReference type="InterPro" id="IPR033116">
    <property type="entry name" value="TRYPSIN_SER"/>
</dbReference>
<dbReference type="PANTHER" id="PTHR24278:SF34">
    <property type="entry name" value="COAGULATION FACTOR VII,-LIKE"/>
    <property type="match status" value="1"/>
</dbReference>
<dbReference type="InterPro" id="IPR009003">
    <property type="entry name" value="Peptidase_S1_PA"/>
</dbReference>
<dbReference type="CTD" id="100038778"/>
<evidence type="ECO:0000256" key="6">
    <source>
        <dbReference type="ARBA" id="ARBA00022536"/>
    </source>
</evidence>
<proteinExistence type="predicted"/>
<dbReference type="Gene3D" id="2.10.25.10">
    <property type="entry name" value="Laminin"/>
    <property type="match status" value="2"/>
</dbReference>
<keyword evidence="3" id="KW-0217">Developmental protein</keyword>
<evidence type="ECO:0000256" key="12">
    <source>
        <dbReference type="ARBA" id="ARBA00022837"/>
    </source>
</evidence>
<dbReference type="FunFam" id="4.10.740.10:FF:000001">
    <property type="entry name" value="vitamin K-dependent protein S"/>
    <property type="match status" value="1"/>
</dbReference>
<dbReference type="GO" id="GO:0004252">
    <property type="term" value="F:serine-type endopeptidase activity"/>
    <property type="evidence" value="ECO:0007669"/>
    <property type="project" value="InterPro"/>
</dbReference>
<dbReference type="SUPFAM" id="SSF57630">
    <property type="entry name" value="GLA-domain"/>
    <property type="match status" value="1"/>
</dbReference>
<feature type="signal peptide" evidence="20">
    <location>
        <begin position="1"/>
        <end position="24"/>
    </location>
</feature>
<dbReference type="GO" id="GO:0051241">
    <property type="term" value="P:negative regulation of multicellular organismal process"/>
    <property type="evidence" value="ECO:0007669"/>
    <property type="project" value="UniProtKB-ARBA"/>
</dbReference>
<dbReference type="GeneTree" id="ENSGT00940000154474"/>
<evidence type="ECO:0000313" key="25">
    <source>
        <dbReference type="Proteomes" id="UP001501920"/>
    </source>
</evidence>
<organism evidence="24 25">
    <name type="scientific">Pygocentrus nattereri</name>
    <name type="common">Red-bellied piranha</name>
    <dbReference type="NCBI Taxonomy" id="42514"/>
    <lineage>
        <taxon>Eukaryota</taxon>
        <taxon>Metazoa</taxon>
        <taxon>Chordata</taxon>
        <taxon>Craniata</taxon>
        <taxon>Vertebrata</taxon>
        <taxon>Euteleostomi</taxon>
        <taxon>Actinopterygii</taxon>
        <taxon>Neopterygii</taxon>
        <taxon>Teleostei</taxon>
        <taxon>Ostariophysi</taxon>
        <taxon>Characiformes</taxon>
        <taxon>Characoidei</taxon>
        <taxon>Pygocentrus</taxon>
    </lineage>
</organism>
<keyword evidence="10" id="KW-0221">Differentiation</keyword>
<dbReference type="Proteomes" id="UP001501920">
    <property type="component" value="Chromosome 12"/>
</dbReference>
<name>A0A3B4DT30_PYGNA</name>
<dbReference type="Ensembl" id="ENSPNAT00000005906.2">
    <property type="protein sequence ID" value="ENSPNAP00000026129.1"/>
    <property type="gene ID" value="ENSPNAG00000011388.2"/>
</dbReference>
<dbReference type="OMA" id="DQDNSTC"/>
<dbReference type="Gene3D" id="2.40.10.10">
    <property type="entry name" value="Trypsin-like serine proteases"/>
    <property type="match status" value="2"/>
</dbReference>
<evidence type="ECO:0000256" key="18">
    <source>
        <dbReference type="PROSITE-ProRule" id="PRU00076"/>
    </source>
</evidence>
<dbReference type="PANTHER" id="PTHR24278">
    <property type="entry name" value="COAGULATION FACTOR"/>
    <property type="match status" value="1"/>
</dbReference>
<dbReference type="InterPro" id="IPR017857">
    <property type="entry name" value="Coagulation_fac-like_Gla_dom"/>
</dbReference>
<dbReference type="GO" id="GO:0060255">
    <property type="term" value="P:regulation of macromolecule metabolic process"/>
    <property type="evidence" value="ECO:0007669"/>
    <property type="project" value="UniProtKB-ARBA"/>
</dbReference>
<dbReference type="GO" id="GO:0005615">
    <property type="term" value="C:extracellular space"/>
    <property type="evidence" value="ECO:0007669"/>
    <property type="project" value="TreeGrafter"/>
</dbReference>
<reference evidence="24 25" key="1">
    <citation type="submission" date="2020-10" db="EMBL/GenBank/DDBJ databases">
        <title>Pygocentrus nattereri (red-bellied piranha) genome, fPygNat1, primary haplotype.</title>
        <authorList>
            <person name="Myers G."/>
            <person name="Meyer A."/>
            <person name="Karagic N."/>
            <person name="Pippel M."/>
            <person name="Winkler S."/>
            <person name="Tracey A."/>
            <person name="Wood J."/>
            <person name="Formenti G."/>
            <person name="Howe K."/>
            <person name="Fedrigo O."/>
            <person name="Jarvis E.D."/>
        </authorList>
    </citation>
    <scope>NUCLEOTIDE SEQUENCE [LARGE SCALE GENOMIC DNA]</scope>
</reference>
<comment type="subcellular location">
    <subcellularLocation>
        <location evidence="1">Apical cell membrane</location>
        <topology evidence="1">Single-pass type I membrane protein</topology>
    </subcellularLocation>
    <subcellularLocation>
        <location evidence="2">Secreted</location>
    </subcellularLocation>
</comment>
<dbReference type="InterPro" id="IPR018114">
    <property type="entry name" value="TRYPSIN_HIS"/>
</dbReference>
<evidence type="ECO:0000313" key="24">
    <source>
        <dbReference type="Ensembl" id="ENSPNAP00000026129.1"/>
    </source>
</evidence>
<dbReference type="FunFam" id="2.40.10.10:FF:000013">
    <property type="entry name" value="Coagulation factor X"/>
    <property type="match status" value="1"/>
</dbReference>
<keyword evidence="8 19" id="KW-0645">Protease</keyword>
<dbReference type="PRINTS" id="PR00722">
    <property type="entry name" value="CHYMOTRYPSIN"/>
</dbReference>
<evidence type="ECO:0000259" key="22">
    <source>
        <dbReference type="PROSITE" id="PS50240"/>
    </source>
</evidence>
<evidence type="ECO:0000256" key="7">
    <source>
        <dbReference type="ARBA" id="ARBA00022553"/>
    </source>
</evidence>
<dbReference type="GO" id="GO:0005509">
    <property type="term" value="F:calcium ion binding"/>
    <property type="evidence" value="ECO:0007669"/>
    <property type="project" value="InterPro"/>
</dbReference>
<keyword evidence="13" id="KW-1133">Transmembrane helix</keyword>
<dbReference type="InterPro" id="IPR001314">
    <property type="entry name" value="Peptidase_S1A"/>
</dbReference>
<dbReference type="InterPro" id="IPR001254">
    <property type="entry name" value="Trypsin_dom"/>
</dbReference>
<evidence type="ECO:0000256" key="17">
    <source>
        <dbReference type="PIRSR" id="PIRSR001143-1"/>
    </source>
</evidence>
<evidence type="ECO:0000256" key="20">
    <source>
        <dbReference type="SAM" id="SignalP"/>
    </source>
</evidence>
<evidence type="ECO:0000259" key="23">
    <source>
        <dbReference type="PROSITE" id="PS50998"/>
    </source>
</evidence>
<keyword evidence="15 18" id="KW-1015">Disulfide bond</keyword>
<dbReference type="InterPro" id="IPR012224">
    <property type="entry name" value="Pept_S1A_FX"/>
</dbReference>
<evidence type="ECO:0008006" key="26">
    <source>
        <dbReference type="Google" id="ProtNLM"/>
    </source>
</evidence>
<dbReference type="CDD" id="cd00190">
    <property type="entry name" value="Tryp_SPc"/>
    <property type="match status" value="1"/>
</dbReference>
<dbReference type="PROSITE" id="PS00011">
    <property type="entry name" value="GLA_1"/>
    <property type="match status" value="1"/>
</dbReference>
<feature type="domain" description="EGF-like" evidence="21">
    <location>
        <begin position="93"/>
        <end position="129"/>
    </location>
</feature>
<dbReference type="GO" id="GO:0003002">
    <property type="term" value="P:regionalization"/>
    <property type="evidence" value="ECO:0007669"/>
    <property type="project" value="UniProtKB-ARBA"/>
</dbReference>
<evidence type="ECO:0000256" key="3">
    <source>
        <dbReference type="ARBA" id="ARBA00022473"/>
    </source>
</evidence>
<dbReference type="GeneID" id="108429816"/>
<dbReference type="GO" id="GO:0008593">
    <property type="term" value="P:regulation of Notch signaling pathway"/>
    <property type="evidence" value="ECO:0007669"/>
    <property type="project" value="UniProtKB-ARBA"/>
</dbReference>
<dbReference type="PROSITE" id="PS00135">
    <property type="entry name" value="TRYPSIN_SER"/>
    <property type="match status" value="1"/>
</dbReference>
<keyword evidence="7" id="KW-0597">Phosphoprotein</keyword>
<evidence type="ECO:0000256" key="8">
    <source>
        <dbReference type="ARBA" id="ARBA00022670"/>
    </source>
</evidence>
<dbReference type="InterPro" id="IPR000742">
    <property type="entry name" value="EGF"/>
</dbReference>
<dbReference type="GO" id="GO:0016324">
    <property type="term" value="C:apical plasma membrane"/>
    <property type="evidence" value="ECO:0007669"/>
    <property type="project" value="UniProtKB-SubCell"/>
</dbReference>
<keyword evidence="5" id="KW-0964">Secreted</keyword>
<dbReference type="PIRSF" id="PIRSF001143">
    <property type="entry name" value="Factor_X"/>
    <property type="match status" value="1"/>
</dbReference>
<dbReference type="GO" id="GO:0006508">
    <property type="term" value="P:proteolysis"/>
    <property type="evidence" value="ECO:0007669"/>
    <property type="project" value="UniProtKB-KW"/>
</dbReference>
<dbReference type="PROSITE" id="PS50026">
    <property type="entry name" value="EGF_3"/>
    <property type="match status" value="1"/>
</dbReference>
<feature type="chain" id="PRO_5017181933" description="Coagulation factor VII, like" evidence="20">
    <location>
        <begin position="25"/>
        <end position="432"/>
    </location>
</feature>
<dbReference type="GO" id="GO:0009967">
    <property type="term" value="P:positive regulation of signal transduction"/>
    <property type="evidence" value="ECO:0007669"/>
    <property type="project" value="UniProtKB-ARBA"/>
</dbReference>
<feature type="active site" description="Charge relay system" evidence="17">
    <location>
        <position position="236"/>
    </location>
</feature>
<dbReference type="InterPro" id="IPR035972">
    <property type="entry name" value="GLA-like_dom_SF"/>
</dbReference>
<dbReference type="InterPro" id="IPR001881">
    <property type="entry name" value="EGF-like_Ca-bd_dom"/>
</dbReference>
<reference evidence="24" key="2">
    <citation type="submission" date="2025-08" db="UniProtKB">
        <authorList>
            <consortium name="Ensembl"/>
        </authorList>
    </citation>
    <scope>IDENTIFICATION</scope>
</reference>
<dbReference type="CDD" id="cd00054">
    <property type="entry name" value="EGF_CA"/>
    <property type="match status" value="1"/>
</dbReference>
<feature type="active site" description="Charge relay system" evidence="17">
    <location>
        <position position="382"/>
    </location>
</feature>
<keyword evidence="16" id="KW-0325">Glycoprotein</keyword>
<dbReference type="GO" id="GO:0030182">
    <property type="term" value="P:neuron differentiation"/>
    <property type="evidence" value="ECO:0007669"/>
    <property type="project" value="UniProtKB-ARBA"/>
</dbReference>
<feature type="disulfide bond" evidence="18">
    <location>
        <begin position="119"/>
        <end position="128"/>
    </location>
</feature>
<dbReference type="InterPro" id="IPR043504">
    <property type="entry name" value="Peptidase_S1_PA_chymotrypsin"/>
</dbReference>
<dbReference type="Pfam" id="PF00008">
    <property type="entry name" value="EGF"/>
    <property type="match status" value="1"/>
</dbReference>
<keyword evidence="9" id="KW-0812">Transmembrane</keyword>
<dbReference type="GO" id="GO:0048592">
    <property type="term" value="P:eye morphogenesis"/>
    <property type="evidence" value="ECO:0007669"/>
    <property type="project" value="UniProtKB-ARBA"/>
</dbReference>
<accession>A0A3B4DT30</accession>
<evidence type="ECO:0000256" key="9">
    <source>
        <dbReference type="ARBA" id="ARBA00022692"/>
    </source>
</evidence>
<dbReference type="InterPro" id="IPR050442">
    <property type="entry name" value="Peptidase_S1_coag_factors"/>
</dbReference>
<evidence type="ECO:0000256" key="15">
    <source>
        <dbReference type="ARBA" id="ARBA00023157"/>
    </source>
</evidence>
<reference evidence="24" key="3">
    <citation type="submission" date="2025-09" db="UniProtKB">
        <authorList>
            <consortium name="Ensembl"/>
        </authorList>
    </citation>
    <scope>IDENTIFICATION</scope>
</reference>
<dbReference type="OrthoDB" id="10004439at2759"/>
<dbReference type="PROSITE" id="PS50240">
    <property type="entry name" value="TRYPSIN_DOM"/>
    <property type="match status" value="1"/>
</dbReference>
<dbReference type="GO" id="GO:0048468">
    <property type="term" value="P:cell development"/>
    <property type="evidence" value="ECO:0007669"/>
    <property type="project" value="UniProtKB-ARBA"/>
</dbReference>
<keyword evidence="6 18" id="KW-0245">EGF-like domain</keyword>
<dbReference type="GO" id="GO:0051093">
    <property type="term" value="P:negative regulation of developmental process"/>
    <property type="evidence" value="ECO:0007669"/>
    <property type="project" value="UniProtKB-ARBA"/>
</dbReference>
<evidence type="ECO:0000259" key="21">
    <source>
        <dbReference type="PROSITE" id="PS50026"/>
    </source>
</evidence>
<keyword evidence="11 19" id="KW-0378">Hydrolase</keyword>
<dbReference type="PRINTS" id="PR00001">
    <property type="entry name" value="GLABLOOD"/>
</dbReference>
<evidence type="ECO:0000256" key="13">
    <source>
        <dbReference type="ARBA" id="ARBA00022989"/>
    </source>
</evidence>
<feature type="domain" description="Gla" evidence="23">
    <location>
        <begin position="47"/>
        <end position="93"/>
    </location>
</feature>